<evidence type="ECO:0000313" key="2">
    <source>
        <dbReference type="EMBL" id="RAS15792.1"/>
    </source>
</evidence>
<dbReference type="Gene3D" id="3.40.50.1820">
    <property type="entry name" value="alpha/beta hydrolase"/>
    <property type="match status" value="1"/>
</dbReference>
<protein>
    <submittedName>
        <fullName evidence="2">Esterase FrsA</fullName>
    </submittedName>
</protein>
<dbReference type="InterPro" id="IPR029058">
    <property type="entry name" value="AB_hydrolase_fold"/>
</dbReference>
<dbReference type="Proteomes" id="UP000248918">
    <property type="component" value="Unassembled WGS sequence"/>
</dbReference>
<proteinExistence type="predicted"/>
<dbReference type="SUPFAM" id="SSF53474">
    <property type="entry name" value="alpha/beta-Hydrolases"/>
    <property type="match status" value="1"/>
</dbReference>
<dbReference type="PANTHER" id="PTHR22946">
    <property type="entry name" value="DIENELACTONE HYDROLASE DOMAIN-CONTAINING PROTEIN-RELATED"/>
    <property type="match status" value="1"/>
</dbReference>
<organism evidence="2 3">
    <name type="scientific">Paraburkholderia bryophila</name>
    <dbReference type="NCBI Taxonomy" id="420952"/>
    <lineage>
        <taxon>Bacteria</taxon>
        <taxon>Pseudomonadati</taxon>
        <taxon>Pseudomonadota</taxon>
        <taxon>Betaproteobacteria</taxon>
        <taxon>Burkholderiales</taxon>
        <taxon>Burkholderiaceae</taxon>
        <taxon>Paraburkholderia</taxon>
    </lineage>
</organism>
<dbReference type="Pfam" id="PF06500">
    <property type="entry name" value="FrsA-like"/>
    <property type="match status" value="1"/>
</dbReference>
<evidence type="ECO:0000256" key="1">
    <source>
        <dbReference type="ARBA" id="ARBA00022801"/>
    </source>
</evidence>
<reference evidence="2 3" key="1">
    <citation type="submission" date="2018-06" db="EMBL/GenBank/DDBJ databases">
        <title>Genomic Encyclopedia of Type Strains, Phase III (KMG-III): the genomes of soil and plant-associated and newly described type strains.</title>
        <authorList>
            <person name="Whitman W."/>
        </authorList>
    </citation>
    <scope>NUCLEOTIDE SEQUENCE [LARGE SCALE GENOMIC DNA]</scope>
    <source>
        <strain evidence="2 3">LMG 23644</strain>
    </source>
</reference>
<dbReference type="EMBL" id="QLTK01000055">
    <property type="protein sequence ID" value="RAS15792.1"/>
    <property type="molecule type" value="Genomic_DNA"/>
</dbReference>
<dbReference type="PANTHER" id="PTHR22946:SF12">
    <property type="entry name" value="CONIDIAL PIGMENT BIOSYNTHESIS PROTEIN AYG1 (AFU_ORTHOLOGUE AFUA_2G17550)"/>
    <property type="match status" value="1"/>
</dbReference>
<comment type="caution">
    <text evidence="2">The sequence shown here is derived from an EMBL/GenBank/DDBJ whole genome shotgun (WGS) entry which is preliminary data.</text>
</comment>
<accession>A0A329B7S6</accession>
<dbReference type="InterPro" id="IPR010520">
    <property type="entry name" value="FrsA-like"/>
</dbReference>
<keyword evidence="1" id="KW-0378">Hydrolase</keyword>
<name>A0A329B7S6_9BURK</name>
<evidence type="ECO:0000313" key="3">
    <source>
        <dbReference type="Proteomes" id="UP000248918"/>
    </source>
</evidence>
<sequence>MFVFPLAPRELFNERRDQFMAWGIPRTVIGRVEPRVTDNWREGPGGWAYEWSQEAAAAAAGKQWQLAAALYGAARFPVICTPLRHDALRQQVRCFMLASIGFPTHFERVEVQATDDATTRIPIHLYRPKQRGDYPLVCLTGGVDTGKMELHRFALALARYGRFTVAAMDMPGTGETDMPLRADCDSVYRAVLTQIGGRAKKAIVGISFGGHWAAKLALQGEVDAAIDWGGPIGAARIDANRASRLPNGMTGIIANAARLPGMPDIAGTERLLQMFSLKDQGLLERSDCAPLLAVNGARDPYIPAGDVQVFHRYPSAQVWLLEGLGHCAAEAAGRVVPGMLAWLHACMHGDSARSRLALTLTQWLLPARVPGTSDHSA</sequence>
<dbReference type="InterPro" id="IPR050261">
    <property type="entry name" value="FrsA_esterase"/>
</dbReference>
<dbReference type="AlphaFoldDB" id="A0A329B7S6"/>
<dbReference type="RefSeq" id="WP_167444687.1">
    <property type="nucleotide sequence ID" value="NZ_CADFFP010000046.1"/>
</dbReference>
<gene>
    <name evidence="2" type="ORF">BX591_1559</name>
</gene>
<dbReference type="GO" id="GO:0016787">
    <property type="term" value="F:hydrolase activity"/>
    <property type="evidence" value="ECO:0007669"/>
    <property type="project" value="UniProtKB-KW"/>
</dbReference>